<keyword evidence="4" id="KW-1185">Reference proteome</keyword>
<dbReference type="InterPro" id="IPR007110">
    <property type="entry name" value="Ig-like_dom"/>
</dbReference>
<dbReference type="GO" id="GO:0005886">
    <property type="term" value="C:plasma membrane"/>
    <property type="evidence" value="ECO:0007669"/>
    <property type="project" value="InterPro"/>
</dbReference>
<dbReference type="Proteomes" id="UP000327468">
    <property type="component" value="Chromosome 3"/>
</dbReference>
<dbReference type="Pfam" id="PF07686">
    <property type="entry name" value="V-set"/>
    <property type="match status" value="1"/>
</dbReference>
<dbReference type="GO" id="GO:0038023">
    <property type="term" value="F:signaling receptor activity"/>
    <property type="evidence" value="ECO:0007669"/>
    <property type="project" value="InterPro"/>
</dbReference>
<organism evidence="3 4">
    <name type="scientific">Pangasianodon hypophthalmus</name>
    <name type="common">Striped catfish</name>
    <name type="synonym">Helicophagus hypophthalmus</name>
    <dbReference type="NCBI Taxonomy" id="310915"/>
    <lineage>
        <taxon>Eukaryota</taxon>
        <taxon>Metazoa</taxon>
        <taxon>Chordata</taxon>
        <taxon>Craniata</taxon>
        <taxon>Vertebrata</taxon>
        <taxon>Euteleostomi</taxon>
        <taxon>Actinopterygii</taxon>
        <taxon>Neopterygii</taxon>
        <taxon>Teleostei</taxon>
        <taxon>Ostariophysi</taxon>
        <taxon>Siluriformes</taxon>
        <taxon>Pangasiidae</taxon>
        <taxon>Pangasianodon</taxon>
    </lineage>
</organism>
<dbReference type="OrthoDB" id="8897337at2759"/>
<reference evidence="3 4" key="1">
    <citation type="submission" date="2019-06" db="EMBL/GenBank/DDBJ databases">
        <title>A chromosome-scale genome assembly of the striped catfish, Pangasianodon hypophthalmus.</title>
        <authorList>
            <person name="Wen M."/>
            <person name="Zahm M."/>
            <person name="Roques C."/>
            <person name="Cabau C."/>
            <person name="Klopp C."/>
            <person name="Donnadieu C."/>
            <person name="Jouanno E."/>
            <person name="Avarre J.-C."/>
            <person name="Campet M."/>
            <person name="Ha T.T.T."/>
            <person name="Dugue R."/>
            <person name="Lampietro C."/>
            <person name="Louis A."/>
            <person name="Herpin A."/>
            <person name="Echchiki A."/>
            <person name="Berthelot C."/>
            <person name="Parey E."/>
            <person name="Roest-Crollius H."/>
            <person name="Braasch I."/>
            <person name="Postlethwait J."/>
            <person name="Bobe J."/>
            <person name="Montfort J."/>
            <person name="Bouchez O."/>
            <person name="Begum T."/>
            <person name="Schartl M."/>
            <person name="Guiguen Y."/>
        </authorList>
    </citation>
    <scope>NUCLEOTIDE SEQUENCE [LARGE SCALE GENOMIC DNA]</scope>
    <source>
        <strain evidence="3 4">Indonesia</strain>
        <tissue evidence="3">Blood</tissue>
    </source>
</reference>
<sequence>MFLSSSTAFFLFFITLSTFPSTPKSSENIIVQVTYSRHPVRGTEGQPLTLKCSAQYDEQQCRNISVYWCLLVLEKSCQPLTDPDRYSIHINETQISGESVFRQRDAFVTFTRLTLNDTGFYQCKAVCQHTETTAMGHLINVTVTGQEETTNIFFTGDTNNGQKIRSDRCSVVFLLTISSVFLLLWSHQM</sequence>
<dbReference type="GO" id="GO:0002768">
    <property type="term" value="P:immune response-regulating cell surface receptor signaling pathway"/>
    <property type="evidence" value="ECO:0007669"/>
    <property type="project" value="InterPro"/>
</dbReference>
<dbReference type="AlphaFoldDB" id="A0A5N5PQM9"/>
<evidence type="ECO:0000256" key="1">
    <source>
        <dbReference type="SAM" id="SignalP"/>
    </source>
</evidence>
<keyword evidence="1" id="KW-0732">Signal</keyword>
<evidence type="ECO:0000313" key="4">
    <source>
        <dbReference type="Proteomes" id="UP000327468"/>
    </source>
</evidence>
<gene>
    <name evidence="3" type="ORF">PHYPO_G00182340</name>
</gene>
<dbReference type="PANTHER" id="PTHR37996">
    <property type="entry name" value="B- AND T-LYMPHOCYTE ATTENUATOR"/>
    <property type="match status" value="1"/>
</dbReference>
<dbReference type="InterPro" id="IPR036179">
    <property type="entry name" value="Ig-like_dom_sf"/>
</dbReference>
<dbReference type="PANTHER" id="PTHR37996:SF1">
    <property type="entry name" value="B- AND T-LYMPHOCYTE ATTENUATOR"/>
    <property type="match status" value="1"/>
</dbReference>
<feature type="domain" description="Ig-like" evidence="2">
    <location>
        <begin position="23"/>
        <end position="133"/>
    </location>
</feature>
<name>A0A5N5PQM9_PANHP</name>
<evidence type="ECO:0000313" key="3">
    <source>
        <dbReference type="EMBL" id="KAB5582015.1"/>
    </source>
</evidence>
<evidence type="ECO:0000259" key="2">
    <source>
        <dbReference type="PROSITE" id="PS50835"/>
    </source>
</evidence>
<dbReference type="InterPro" id="IPR013106">
    <property type="entry name" value="Ig_V-set"/>
</dbReference>
<dbReference type="InterPro" id="IPR003599">
    <property type="entry name" value="Ig_sub"/>
</dbReference>
<dbReference type="SMART" id="SM00409">
    <property type="entry name" value="IG"/>
    <property type="match status" value="1"/>
</dbReference>
<accession>A0A5N5PQM9</accession>
<dbReference type="SUPFAM" id="SSF48726">
    <property type="entry name" value="Immunoglobulin"/>
    <property type="match status" value="1"/>
</dbReference>
<dbReference type="Gene3D" id="2.60.40.10">
    <property type="entry name" value="Immunoglobulins"/>
    <property type="match status" value="1"/>
</dbReference>
<dbReference type="InterPro" id="IPR013783">
    <property type="entry name" value="Ig-like_fold"/>
</dbReference>
<dbReference type="PROSITE" id="PS50835">
    <property type="entry name" value="IG_LIKE"/>
    <property type="match status" value="1"/>
</dbReference>
<protein>
    <recommendedName>
        <fullName evidence="2">Ig-like domain-containing protein</fullName>
    </recommendedName>
</protein>
<proteinExistence type="predicted"/>
<comment type="caution">
    <text evidence="3">The sequence shown here is derived from an EMBL/GenBank/DDBJ whole genome shotgun (WGS) entry which is preliminary data.</text>
</comment>
<dbReference type="EMBL" id="VFJC01000004">
    <property type="protein sequence ID" value="KAB5582015.1"/>
    <property type="molecule type" value="Genomic_DNA"/>
</dbReference>
<dbReference type="InterPro" id="IPR039257">
    <property type="entry name" value="BTLA"/>
</dbReference>
<feature type="signal peptide" evidence="1">
    <location>
        <begin position="1"/>
        <end position="18"/>
    </location>
</feature>
<feature type="chain" id="PRO_5024458361" description="Ig-like domain-containing protein" evidence="1">
    <location>
        <begin position="19"/>
        <end position="189"/>
    </location>
</feature>